<gene>
    <name evidence="2" type="ORF">ILYODFUR_013087</name>
</gene>
<evidence type="ECO:0000313" key="2">
    <source>
        <dbReference type="EMBL" id="MEQ2221183.1"/>
    </source>
</evidence>
<comment type="caution">
    <text evidence="2">The sequence shown here is derived from an EMBL/GenBank/DDBJ whole genome shotgun (WGS) entry which is preliminary data.</text>
</comment>
<reference evidence="2 3" key="1">
    <citation type="submission" date="2021-06" db="EMBL/GenBank/DDBJ databases">
        <authorList>
            <person name="Palmer J.M."/>
        </authorList>
    </citation>
    <scope>NUCLEOTIDE SEQUENCE [LARGE SCALE GENOMIC DNA]</scope>
    <source>
        <strain evidence="3">if_2019</strain>
        <tissue evidence="2">Muscle</tissue>
    </source>
</reference>
<evidence type="ECO:0000256" key="1">
    <source>
        <dbReference type="SAM" id="MobiDB-lite"/>
    </source>
</evidence>
<keyword evidence="3" id="KW-1185">Reference proteome</keyword>
<proteinExistence type="predicted"/>
<evidence type="ECO:0000313" key="3">
    <source>
        <dbReference type="Proteomes" id="UP001482620"/>
    </source>
</evidence>
<organism evidence="2 3">
    <name type="scientific">Ilyodon furcidens</name>
    <name type="common">goldbreast splitfin</name>
    <dbReference type="NCBI Taxonomy" id="33524"/>
    <lineage>
        <taxon>Eukaryota</taxon>
        <taxon>Metazoa</taxon>
        <taxon>Chordata</taxon>
        <taxon>Craniata</taxon>
        <taxon>Vertebrata</taxon>
        <taxon>Euteleostomi</taxon>
        <taxon>Actinopterygii</taxon>
        <taxon>Neopterygii</taxon>
        <taxon>Teleostei</taxon>
        <taxon>Neoteleostei</taxon>
        <taxon>Acanthomorphata</taxon>
        <taxon>Ovalentaria</taxon>
        <taxon>Atherinomorphae</taxon>
        <taxon>Cyprinodontiformes</taxon>
        <taxon>Goodeidae</taxon>
        <taxon>Ilyodon</taxon>
    </lineage>
</organism>
<protein>
    <submittedName>
        <fullName evidence="2">Uncharacterized protein</fullName>
    </submittedName>
</protein>
<feature type="compositionally biased region" description="Acidic residues" evidence="1">
    <location>
        <begin position="1"/>
        <end position="14"/>
    </location>
</feature>
<name>A0ABV0SNT2_9TELE</name>
<sequence>MMQEGLDDGPDFLSEEDRGQATEMEKKLLNVFGTCLGYLDAPFCLKKGNNSGRRKCIDFDANLSIFE</sequence>
<feature type="region of interest" description="Disordered" evidence="1">
    <location>
        <begin position="1"/>
        <end position="20"/>
    </location>
</feature>
<dbReference type="Proteomes" id="UP001482620">
    <property type="component" value="Unassembled WGS sequence"/>
</dbReference>
<dbReference type="EMBL" id="JAHRIQ010001052">
    <property type="protein sequence ID" value="MEQ2221183.1"/>
    <property type="molecule type" value="Genomic_DNA"/>
</dbReference>
<accession>A0ABV0SNT2</accession>